<dbReference type="RefSeq" id="WP_243653883.1">
    <property type="nucleotide sequence ID" value="NZ_SMFZ01000002.1"/>
</dbReference>
<evidence type="ECO:0000259" key="2">
    <source>
        <dbReference type="Pfam" id="PF13472"/>
    </source>
</evidence>
<dbReference type="AlphaFoldDB" id="A0A4R1HNE4"/>
<dbReference type="PANTHER" id="PTHR43784:SF2">
    <property type="entry name" value="GDSL-LIKE LIPASE_ACYLHYDROLASE, PUTATIVE (AFU_ORTHOLOGUE AFUA_2G00820)-RELATED"/>
    <property type="match status" value="1"/>
</dbReference>
<dbReference type="Pfam" id="PF13472">
    <property type="entry name" value="Lipase_GDSL_2"/>
    <property type="match status" value="1"/>
</dbReference>
<protein>
    <submittedName>
        <fullName evidence="3">Lysophospholipase L1-like esterase</fullName>
    </submittedName>
</protein>
<dbReference type="InterPro" id="IPR053140">
    <property type="entry name" value="GDSL_Rv0518-like"/>
</dbReference>
<gene>
    <name evidence="3" type="ORF">EV378_6719</name>
</gene>
<accession>A0A4R1HNE4</accession>
<dbReference type="InterPro" id="IPR013830">
    <property type="entry name" value="SGNH_hydro"/>
</dbReference>
<comment type="caution">
    <text evidence="3">The sequence shown here is derived from an EMBL/GenBank/DDBJ whole genome shotgun (WGS) entry which is preliminary data.</text>
</comment>
<dbReference type="CDD" id="cd01832">
    <property type="entry name" value="SGNH_hydrolase_like_1"/>
    <property type="match status" value="1"/>
</dbReference>
<sequence>MTAIDIVPDPSTSASPTPVPTPSPARTVRHLVAVGDSTAVGIGDPLPGGGWRGFPALLCDALGDPGAVRLTTLARSGARMADTRHAQVPAAAALGADVVVLCAGMNDTLRSDFDAAAIGRDYAESLAVLRRSGAHVIVLRYHDHTRVFRLPAPLRRALQGRIAALNAALDEAVAGAPGVGVLDLALLPGGYEPESWSVDRLHPSERGHRLLARGLGELLVAAGWEMGRPVALECAGGRVVTAWHRGAWIVGQGLPWLVRRSRDLGPVIARGLVEGLRAGQADGRTSPVS</sequence>
<evidence type="ECO:0000313" key="3">
    <source>
        <dbReference type="EMBL" id="TCK22711.1"/>
    </source>
</evidence>
<dbReference type="Proteomes" id="UP000295560">
    <property type="component" value="Unassembled WGS sequence"/>
</dbReference>
<dbReference type="EMBL" id="SMFZ01000002">
    <property type="protein sequence ID" value="TCK22711.1"/>
    <property type="molecule type" value="Genomic_DNA"/>
</dbReference>
<dbReference type="PANTHER" id="PTHR43784">
    <property type="entry name" value="GDSL-LIKE LIPASE/ACYLHYDROLASE, PUTATIVE (AFU_ORTHOLOGUE AFUA_2G00820)-RELATED"/>
    <property type="match status" value="1"/>
</dbReference>
<name>A0A4R1HNE4_PSEEN</name>
<evidence type="ECO:0000256" key="1">
    <source>
        <dbReference type="SAM" id="MobiDB-lite"/>
    </source>
</evidence>
<reference evidence="3 4" key="1">
    <citation type="submission" date="2019-03" db="EMBL/GenBank/DDBJ databases">
        <title>Sequencing the genomes of 1000 actinobacteria strains.</title>
        <authorList>
            <person name="Klenk H.-P."/>
        </authorList>
    </citation>
    <scope>NUCLEOTIDE SEQUENCE [LARGE SCALE GENOMIC DNA]</scope>
    <source>
        <strain evidence="3 4">DSM 44969</strain>
    </source>
</reference>
<dbReference type="Gene3D" id="3.40.50.1110">
    <property type="entry name" value="SGNH hydrolase"/>
    <property type="match status" value="1"/>
</dbReference>
<proteinExistence type="predicted"/>
<dbReference type="InterPro" id="IPR036514">
    <property type="entry name" value="SGNH_hydro_sf"/>
</dbReference>
<feature type="domain" description="SGNH hydrolase-type esterase" evidence="2">
    <location>
        <begin position="33"/>
        <end position="210"/>
    </location>
</feature>
<dbReference type="SUPFAM" id="SSF52266">
    <property type="entry name" value="SGNH hydrolase"/>
    <property type="match status" value="1"/>
</dbReference>
<keyword evidence="4" id="KW-1185">Reference proteome</keyword>
<evidence type="ECO:0000313" key="4">
    <source>
        <dbReference type="Proteomes" id="UP000295560"/>
    </source>
</evidence>
<organism evidence="3 4">
    <name type="scientific">Pseudonocardia endophytica</name>
    <dbReference type="NCBI Taxonomy" id="401976"/>
    <lineage>
        <taxon>Bacteria</taxon>
        <taxon>Bacillati</taxon>
        <taxon>Actinomycetota</taxon>
        <taxon>Actinomycetes</taxon>
        <taxon>Pseudonocardiales</taxon>
        <taxon>Pseudonocardiaceae</taxon>
        <taxon>Pseudonocardia</taxon>
    </lineage>
</organism>
<feature type="region of interest" description="Disordered" evidence="1">
    <location>
        <begin position="1"/>
        <end position="25"/>
    </location>
</feature>